<sequence length="41" mass="4946">MVVFLYPKSKVAPVQPQNVKRWKQDCKQQSCFYIVRKPYDV</sequence>
<evidence type="ECO:0000313" key="1">
    <source>
        <dbReference type="EMBL" id="DAF92376.1"/>
    </source>
</evidence>
<accession>A0A8S5UD28</accession>
<name>A0A8S5UD28_9CAUD</name>
<reference evidence="1" key="1">
    <citation type="journal article" date="2021" name="Proc. Natl. Acad. Sci. U.S.A.">
        <title>A Catalog of Tens of Thousands of Viruses from Human Metagenomes Reveals Hidden Associations with Chronic Diseases.</title>
        <authorList>
            <person name="Tisza M.J."/>
            <person name="Buck C.B."/>
        </authorList>
    </citation>
    <scope>NUCLEOTIDE SEQUENCE</scope>
    <source>
        <strain evidence="1">CtOpw2</strain>
    </source>
</reference>
<protein>
    <submittedName>
        <fullName evidence="1">Uncharacterized protein</fullName>
    </submittedName>
</protein>
<organism evidence="1">
    <name type="scientific">Myoviridae sp. ctOpw2</name>
    <dbReference type="NCBI Taxonomy" id="2825093"/>
    <lineage>
        <taxon>Viruses</taxon>
        <taxon>Duplodnaviria</taxon>
        <taxon>Heunggongvirae</taxon>
        <taxon>Uroviricota</taxon>
        <taxon>Caudoviricetes</taxon>
    </lineage>
</organism>
<proteinExistence type="predicted"/>
<dbReference type="EMBL" id="BK016065">
    <property type="protein sequence ID" value="DAF92376.1"/>
    <property type="molecule type" value="Genomic_DNA"/>
</dbReference>